<dbReference type="Proteomes" id="UP000646478">
    <property type="component" value="Unassembled WGS sequence"/>
</dbReference>
<organism evidence="2 3">
    <name type="scientific">Brucella endophytica</name>
    <dbReference type="NCBI Taxonomy" id="1963359"/>
    <lineage>
        <taxon>Bacteria</taxon>
        <taxon>Pseudomonadati</taxon>
        <taxon>Pseudomonadota</taxon>
        <taxon>Alphaproteobacteria</taxon>
        <taxon>Hyphomicrobiales</taxon>
        <taxon>Brucellaceae</taxon>
        <taxon>Brucella/Ochrobactrum group</taxon>
        <taxon>Brucella</taxon>
    </lineage>
</organism>
<proteinExistence type="predicted"/>
<gene>
    <name evidence="2" type="ORF">GCM10011491_20890</name>
</gene>
<name>A0A916WEA8_9HYPH</name>
<feature type="region of interest" description="Disordered" evidence="1">
    <location>
        <begin position="1"/>
        <end position="65"/>
    </location>
</feature>
<sequence length="65" mass="7346">MPKTQKEKHHQGEHGLDANNPTEKGGYQGKASKPDRDVLLSDDKCNDAKREQKISETREGMIQKI</sequence>
<dbReference type="EMBL" id="BMHH01000007">
    <property type="protein sequence ID" value="GGA92655.1"/>
    <property type="molecule type" value="Genomic_DNA"/>
</dbReference>
<reference evidence="2" key="1">
    <citation type="journal article" date="2014" name="Int. J. Syst. Evol. Microbiol.">
        <title>Complete genome sequence of Corynebacterium casei LMG S-19264T (=DSM 44701T), isolated from a smear-ripened cheese.</title>
        <authorList>
            <consortium name="US DOE Joint Genome Institute (JGI-PGF)"/>
            <person name="Walter F."/>
            <person name="Albersmeier A."/>
            <person name="Kalinowski J."/>
            <person name="Ruckert C."/>
        </authorList>
    </citation>
    <scope>NUCLEOTIDE SEQUENCE</scope>
    <source>
        <strain evidence="2">CGMCC 1.15082</strain>
    </source>
</reference>
<feature type="compositionally biased region" description="Basic and acidic residues" evidence="1">
    <location>
        <begin position="32"/>
        <end position="65"/>
    </location>
</feature>
<dbReference type="AlphaFoldDB" id="A0A916WEA8"/>
<comment type="caution">
    <text evidence="2">The sequence shown here is derived from an EMBL/GenBank/DDBJ whole genome shotgun (WGS) entry which is preliminary data.</text>
</comment>
<evidence type="ECO:0000313" key="2">
    <source>
        <dbReference type="EMBL" id="GGA92655.1"/>
    </source>
</evidence>
<evidence type="ECO:0000256" key="1">
    <source>
        <dbReference type="SAM" id="MobiDB-lite"/>
    </source>
</evidence>
<reference evidence="2" key="2">
    <citation type="submission" date="2020-09" db="EMBL/GenBank/DDBJ databases">
        <authorList>
            <person name="Sun Q."/>
            <person name="Zhou Y."/>
        </authorList>
    </citation>
    <scope>NUCLEOTIDE SEQUENCE</scope>
    <source>
        <strain evidence="2">CGMCC 1.15082</strain>
    </source>
</reference>
<evidence type="ECO:0000313" key="3">
    <source>
        <dbReference type="Proteomes" id="UP000646478"/>
    </source>
</evidence>
<accession>A0A916WEA8</accession>
<protein>
    <submittedName>
        <fullName evidence="2">Uncharacterized protein</fullName>
    </submittedName>
</protein>
<keyword evidence="3" id="KW-1185">Reference proteome</keyword>